<reference evidence="2" key="1">
    <citation type="submission" date="2014-09" db="EMBL/GenBank/DDBJ databases">
        <authorList>
            <person name="Magalhaes I.L.F."/>
            <person name="Oliveira U."/>
            <person name="Santos F.R."/>
            <person name="Vidigal T.H.D.A."/>
            <person name="Brescovit A.D."/>
            <person name="Santos A.J."/>
        </authorList>
    </citation>
    <scope>NUCLEOTIDE SEQUENCE</scope>
    <source>
        <tissue evidence="2">Shoot tissue taken approximately 20 cm above the soil surface</tissue>
    </source>
</reference>
<evidence type="ECO:0000256" key="1">
    <source>
        <dbReference type="SAM" id="MobiDB-lite"/>
    </source>
</evidence>
<protein>
    <submittedName>
        <fullName evidence="2">Uncharacterized protein</fullName>
    </submittedName>
</protein>
<reference evidence="2" key="2">
    <citation type="journal article" date="2015" name="Data Brief">
        <title>Shoot transcriptome of the giant reed, Arundo donax.</title>
        <authorList>
            <person name="Barrero R.A."/>
            <person name="Guerrero F.D."/>
            <person name="Moolhuijzen P."/>
            <person name="Goolsby J.A."/>
            <person name="Tidwell J."/>
            <person name="Bellgard S.E."/>
            <person name="Bellgard M.I."/>
        </authorList>
    </citation>
    <scope>NUCLEOTIDE SEQUENCE</scope>
    <source>
        <tissue evidence="2">Shoot tissue taken approximately 20 cm above the soil surface</tissue>
    </source>
</reference>
<dbReference type="EMBL" id="GBRH01217800">
    <property type="protein sequence ID" value="JAD80095.1"/>
    <property type="molecule type" value="Transcribed_RNA"/>
</dbReference>
<dbReference type="AlphaFoldDB" id="A0A0A9D3A5"/>
<accession>A0A0A9D3A5</accession>
<organism evidence="2">
    <name type="scientific">Arundo donax</name>
    <name type="common">Giant reed</name>
    <name type="synonym">Donax arundinaceus</name>
    <dbReference type="NCBI Taxonomy" id="35708"/>
    <lineage>
        <taxon>Eukaryota</taxon>
        <taxon>Viridiplantae</taxon>
        <taxon>Streptophyta</taxon>
        <taxon>Embryophyta</taxon>
        <taxon>Tracheophyta</taxon>
        <taxon>Spermatophyta</taxon>
        <taxon>Magnoliopsida</taxon>
        <taxon>Liliopsida</taxon>
        <taxon>Poales</taxon>
        <taxon>Poaceae</taxon>
        <taxon>PACMAD clade</taxon>
        <taxon>Arundinoideae</taxon>
        <taxon>Arundineae</taxon>
        <taxon>Arundo</taxon>
    </lineage>
</organism>
<evidence type="ECO:0000313" key="2">
    <source>
        <dbReference type="EMBL" id="JAD80095.1"/>
    </source>
</evidence>
<feature type="region of interest" description="Disordered" evidence="1">
    <location>
        <begin position="30"/>
        <end position="54"/>
    </location>
</feature>
<proteinExistence type="predicted"/>
<name>A0A0A9D3A5_ARUDO</name>
<feature type="compositionally biased region" description="Basic and acidic residues" evidence="1">
    <location>
        <begin position="42"/>
        <end position="54"/>
    </location>
</feature>
<sequence length="82" mass="8563">MAARASGVAVAAGAGLCLGLGFGAAGMEREEEEKTGAAGEWRSTEVRSEMRDGKSTSAWDWDRVMARWGLELDDGGISSARG</sequence>